<comment type="caution">
    <text evidence="2">The sequence shown here is derived from an EMBL/GenBank/DDBJ whole genome shotgun (WGS) entry which is preliminary data.</text>
</comment>
<sequence length="211" mass="23990">MVLENMQSESRNFLSTLKQQIEGFTSGQLNYTTSLLKLRATWCRSNSSFKNTKVHESGRLDQAKCSQPSPGSKYRMQRRQTLSHSNNQFGPSPSGVQMTCFNNWTTVTSASKRCITKITYALKSYATFVLHNFSTRLGEEMIDQVVNEVMSNTWLPLPLGLKPPTFSISAAYNNPKSLHTNDSKVYIFIYGLLNKIMSSKEKEFKCKYILP</sequence>
<dbReference type="AlphaFoldDB" id="A0AAE1S6F5"/>
<evidence type="ECO:0000313" key="3">
    <source>
        <dbReference type="Proteomes" id="UP001291623"/>
    </source>
</evidence>
<keyword evidence="3" id="KW-1185">Reference proteome</keyword>
<name>A0AAE1S6F5_9SOLA</name>
<feature type="compositionally biased region" description="Polar residues" evidence="1">
    <location>
        <begin position="79"/>
        <end position="90"/>
    </location>
</feature>
<evidence type="ECO:0000256" key="1">
    <source>
        <dbReference type="SAM" id="MobiDB-lite"/>
    </source>
</evidence>
<dbReference type="Proteomes" id="UP001291623">
    <property type="component" value="Unassembled WGS sequence"/>
</dbReference>
<feature type="region of interest" description="Disordered" evidence="1">
    <location>
        <begin position="59"/>
        <end position="90"/>
    </location>
</feature>
<proteinExistence type="predicted"/>
<organism evidence="2 3">
    <name type="scientific">Anisodus tanguticus</name>
    <dbReference type="NCBI Taxonomy" id="243964"/>
    <lineage>
        <taxon>Eukaryota</taxon>
        <taxon>Viridiplantae</taxon>
        <taxon>Streptophyta</taxon>
        <taxon>Embryophyta</taxon>
        <taxon>Tracheophyta</taxon>
        <taxon>Spermatophyta</taxon>
        <taxon>Magnoliopsida</taxon>
        <taxon>eudicotyledons</taxon>
        <taxon>Gunneridae</taxon>
        <taxon>Pentapetalae</taxon>
        <taxon>asterids</taxon>
        <taxon>lamiids</taxon>
        <taxon>Solanales</taxon>
        <taxon>Solanaceae</taxon>
        <taxon>Solanoideae</taxon>
        <taxon>Hyoscyameae</taxon>
        <taxon>Anisodus</taxon>
    </lineage>
</organism>
<dbReference type="EMBL" id="JAVYJV010000009">
    <property type="protein sequence ID" value="KAK4363351.1"/>
    <property type="molecule type" value="Genomic_DNA"/>
</dbReference>
<accession>A0AAE1S6F5</accession>
<gene>
    <name evidence="2" type="ORF">RND71_018592</name>
</gene>
<protein>
    <submittedName>
        <fullName evidence="2">Uncharacterized protein</fullName>
    </submittedName>
</protein>
<evidence type="ECO:0000313" key="2">
    <source>
        <dbReference type="EMBL" id="KAK4363351.1"/>
    </source>
</evidence>
<reference evidence="2" key="1">
    <citation type="submission" date="2023-12" db="EMBL/GenBank/DDBJ databases">
        <title>Genome assembly of Anisodus tanguticus.</title>
        <authorList>
            <person name="Wang Y.-J."/>
        </authorList>
    </citation>
    <scope>NUCLEOTIDE SEQUENCE</scope>
    <source>
        <strain evidence="2">KB-2021</strain>
        <tissue evidence="2">Leaf</tissue>
    </source>
</reference>